<keyword evidence="2" id="KW-1185">Reference proteome</keyword>
<organism evidence="1 2">
    <name type="scientific">Xanthomonas perforans</name>
    <dbReference type="NCBI Taxonomy" id="442694"/>
    <lineage>
        <taxon>Bacteria</taxon>
        <taxon>Pseudomonadati</taxon>
        <taxon>Pseudomonadota</taxon>
        <taxon>Gammaproteobacteria</taxon>
        <taxon>Lysobacterales</taxon>
        <taxon>Lysobacteraceae</taxon>
        <taxon>Xanthomonas</taxon>
    </lineage>
</organism>
<evidence type="ECO:0000313" key="1">
    <source>
        <dbReference type="EMBL" id="KLC05114.1"/>
    </source>
</evidence>
<protein>
    <submittedName>
        <fullName evidence="1">Uncharacterized protein</fullName>
    </submittedName>
</protein>
<gene>
    <name evidence="1" type="ORF">XP315_12260</name>
</gene>
<evidence type="ECO:0000313" key="2">
    <source>
        <dbReference type="Proteomes" id="UP000035369"/>
    </source>
</evidence>
<reference evidence="1 2" key="1">
    <citation type="submission" date="2015-02" db="EMBL/GenBank/DDBJ databases">
        <title>Whole genome sequencing of multiple isolates of three species of pepper and tomato-infecting xanthomonads reveals genetic diversity in field strains and pinpoints effectors responsible for host specificity.</title>
        <authorList>
            <person name="Schwartz A."/>
            <person name="Dahlbeck D."/>
            <person name="Staskawicz B."/>
            <person name="Bart R."/>
            <person name="Potnis N."/>
            <person name="Minsavage G."/>
            <person name="Timilsina S."/>
            <person name="Goss E."/>
            <person name="Jones J."/>
            <person name="Vallad G."/>
            <person name="Barak J."/>
            <person name="Miller S."/>
            <person name="Ritchie D."/>
            <person name="Martins J.Jr."/>
            <person name="Patane J.S."/>
            <person name="Setubal J.C."/>
        </authorList>
    </citation>
    <scope>NUCLEOTIDE SEQUENCE [LARGE SCALE GENOMIC DNA]</scope>
    <source>
        <strain evidence="1 2">Xp3-15</strain>
    </source>
</reference>
<dbReference type="Proteomes" id="UP000035369">
    <property type="component" value="Unassembled WGS sequence"/>
</dbReference>
<accession>A0ABR5ERR8</accession>
<sequence length="124" mass="13399">MQQGIVGIFVILTPGISDHAAPRSGQVRAICNLFPILLLANCIRIVPMIRVVSVIGEVSLNVHPSVRQSRSLIASPAANSALVALLVRVEKELVVVFLAESSPDIPVPDFDLLIHDMLLWLTDS</sequence>
<dbReference type="EMBL" id="JZUY01000041">
    <property type="protein sequence ID" value="KLC05114.1"/>
    <property type="molecule type" value="Genomic_DNA"/>
</dbReference>
<name>A0ABR5ERR8_XANPE</name>
<comment type="caution">
    <text evidence="1">The sequence shown here is derived from an EMBL/GenBank/DDBJ whole genome shotgun (WGS) entry which is preliminary data.</text>
</comment>
<proteinExistence type="predicted"/>